<reference evidence="2" key="1">
    <citation type="journal article" date="2019" name="Int. J. Syst. Evol. Microbiol.">
        <title>The Global Catalogue of Microorganisms (GCM) 10K type strain sequencing project: providing services to taxonomists for standard genome sequencing and annotation.</title>
        <authorList>
            <consortium name="The Broad Institute Genomics Platform"/>
            <consortium name="The Broad Institute Genome Sequencing Center for Infectious Disease"/>
            <person name="Wu L."/>
            <person name="Ma J."/>
        </authorList>
    </citation>
    <scope>NUCLEOTIDE SEQUENCE [LARGE SCALE GENOMIC DNA]</scope>
    <source>
        <strain evidence="2">CCUG 63830</strain>
    </source>
</reference>
<evidence type="ECO:0000313" key="2">
    <source>
        <dbReference type="Proteomes" id="UP001596317"/>
    </source>
</evidence>
<name>A0ABW1ZLM8_9DEIO</name>
<gene>
    <name evidence="1" type="ORF">ACFP90_09995</name>
</gene>
<dbReference type="Proteomes" id="UP001596317">
    <property type="component" value="Unassembled WGS sequence"/>
</dbReference>
<proteinExistence type="predicted"/>
<keyword evidence="2" id="KW-1185">Reference proteome</keyword>
<comment type="caution">
    <text evidence="1">The sequence shown here is derived from an EMBL/GenBank/DDBJ whole genome shotgun (WGS) entry which is preliminary data.</text>
</comment>
<dbReference type="RefSeq" id="WP_224606826.1">
    <property type="nucleotide sequence ID" value="NZ_JAIQXV010000004.1"/>
</dbReference>
<organism evidence="1 2">
    <name type="scientific">Deinococcus multiflagellatus</name>
    <dbReference type="NCBI Taxonomy" id="1656887"/>
    <lineage>
        <taxon>Bacteria</taxon>
        <taxon>Thermotogati</taxon>
        <taxon>Deinococcota</taxon>
        <taxon>Deinococci</taxon>
        <taxon>Deinococcales</taxon>
        <taxon>Deinococcaceae</taxon>
        <taxon>Deinococcus</taxon>
    </lineage>
</organism>
<sequence length="71" mass="7914">MTNGDDRELFAPKVYDLQGGQTARVTMNLLGGEDKVKAICDDDCLDIDLEVRDERGNRVAWDYAADDEPPP</sequence>
<evidence type="ECO:0000313" key="1">
    <source>
        <dbReference type="EMBL" id="MFC6660649.1"/>
    </source>
</evidence>
<protein>
    <submittedName>
        <fullName evidence="1">Uncharacterized protein</fullName>
    </submittedName>
</protein>
<dbReference type="EMBL" id="JBHSWB010000001">
    <property type="protein sequence ID" value="MFC6660649.1"/>
    <property type="molecule type" value="Genomic_DNA"/>
</dbReference>
<accession>A0ABW1ZLM8</accession>